<evidence type="ECO:0000313" key="2">
    <source>
        <dbReference type="EMBL" id="KPL49398.1"/>
    </source>
</evidence>
<comment type="caution">
    <text evidence="2">The sequence shown here is derived from an EMBL/GenBank/DDBJ whole genome shotgun (WGS) entry which is preliminary data.</text>
</comment>
<dbReference type="PATRIC" id="fig|53413.25.peg.4060"/>
<dbReference type="EMBL" id="JFAQ01000072">
    <property type="protein sequence ID" value="KPL49398.1"/>
    <property type="molecule type" value="Genomic_DNA"/>
</dbReference>
<protein>
    <submittedName>
        <fullName evidence="2">Uncharacterized protein</fullName>
    </submittedName>
</protein>
<sequence>MALRPGGRLRGCNASAALQVTLIAIKLNVSIRRLRWATRRPLHRRHRAFPGAGKAQYGSGSARGEANG</sequence>
<feature type="region of interest" description="Disordered" evidence="1">
    <location>
        <begin position="45"/>
        <end position="68"/>
    </location>
</feature>
<evidence type="ECO:0000313" key="3">
    <source>
        <dbReference type="Proteomes" id="UP000054035"/>
    </source>
</evidence>
<gene>
    <name evidence="2" type="ORF">XAXN_07790</name>
</gene>
<name>A0A0P6VHI3_9XANT</name>
<organism evidence="2 3">
    <name type="scientific">Xanthomonas axonopodis</name>
    <dbReference type="NCBI Taxonomy" id="53413"/>
    <lineage>
        <taxon>Bacteria</taxon>
        <taxon>Pseudomonadati</taxon>
        <taxon>Pseudomonadota</taxon>
        <taxon>Gammaproteobacteria</taxon>
        <taxon>Lysobacterales</taxon>
        <taxon>Lysobacteraceae</taxon>
        <taxon>Xanthomonas</taxon>
    </lineage>
</organism>
<evidence type="ECO:0000256" key="1">
    <source>
        <dbReference type="SAM" id="MobiDB-lite"/>
    </source>
</evidence>
<proteinExistence type="predicted"/>
<dbReference type="Proteomes" id="UP000054035">
    <property type="component" value="Unassembled WGS sequence"/>
</dbReference>
<accession>A0A0P6VHI3</accession>
<reference evidence="2 3" key="1">
    <citation type="submission" date="2014-02" db="EMBL/GenBank/DDBJ databases">
        <title>Genome sequence of Xanthomonas axonopodis DSM 3585 (T).</title>
        <authorList>
            <person name="Midha S."/>
            <person name="Patil P.B."/>
        </authorList>
    </citation>
    <scope>NUCLEOTIDE SEQUENCE [LARGE SCALE GENOMIC DNA]</scope>
    <source>
        <strain evidence="2 3">DSM 3585</strain>
    </source>
</reference>
<dbReference type="AlphaFoldDB" id="A0A0P6VHI3"/>